<reference evidence="8" key="1">
    <citation type="submission" date="2016-10" db="EMBL/GenBank/DDBJ databases">
        <authorList>
            <person name="Varghese N."/>
            <person name="Submissions S."/>
        </authorList>
    </citation>
    <scope>NUCLEOTIDE SEQUENCE [LARGE SCALE GENOMIC DNA]</scope>
    <source>
        <strain evidence="8">CGMCC 4.3506</strain>
    </source>
</reference>
<dbReference type="PANTHER" id="PTHR45527:SF10">
    <property type="entry name" value="PYOCHELIN SYNTHASE PCHF"/>
    <property type="match status" value="1"/>
</dbReference>
<keyword evidence="4" id="KW-0436">Ligase</keyword>
<dbReference type="Pfam" id="PF00550">
    <property type="entry name" value="PP-binding"/>
    <property type="match status" value="1"/>
</dbReference>
<keyword evidence="2" id="KW-0596">Phosphopantetheine</keyword>
<gene>
    <name evidence="7" type="ORF">SAMN05216553_12444</name>
</gene>
<protein>
    <submittedName>
        <fullName evidence="7">Phosphopantetheine attachment site</fullName>
    </submittedName>
</protein>
<evidence type="ECO:0000256" key="4">
    <source>
        <dbReference type="ARBA" id="ARBA00022598"/>
    </source>
</evidence>
<evidence type="ECO:0000259" key="6">
    <source>
        <dbReference type="PROSITE" id="PS50075"/>
    </source>
</evidence>
<organism evidence="7 8">
    <name type="scientific">Lentzea fradiae</name>
    <dbReference type="NCBI Taxonomy" id="200378"/>
    <lineage>
        <taxon>Bacteria</taxon>
        <taxon>Bacillati</taxon>
        <taxon>Actinomycetota</taxon>
        <taxon>Actinomycetes</taxon>
        <taxon>Pseudonocardiales</taxon>
        <taxon>Pseudonocardiaceae</taxon>
        <taxon>Lentzea</taxon>
    </lineage>
</organism>
<evidence type="ECO:0000313" key="7">
    <source>
        <dbReference type="EMBL" id="SDH48938.1"/>
    </source>
</evidence>
<dbReference type="GO" id="GO:0016874">
    <property type="term" value="F:ligase activity"/>
    <property type="evidence" value="ECO:0007669"/>
    <property type="project" value="UniProtKB-KW"/>
</dbReference>
<dbReference type="RefSeq" id="WP_090059777.1">
    <property type="nucleotide sequence ID" value="NZ_FNCC01000024.1"/>
</dbReference>
<dbReference type="OrthoDB" id="2085352at2"/>
<feature type="region of interest" description="Disordered" evidence="5">
    <location>
        <begin position="400"/>
        <end position="423"/>
    </location>
</feature>
<dbReference type="Gene3D" id="1.10.1200.10">
    <property type="entry name" value="ACP-like"/>
    <property type="match status" value="1"/>
</dbReference>
<comment type="cofactor">
    <cofactor evidence="1">
        <name>pantetheine 4'-phosphate</name>
        <dbReference type="ChEBI" id="CHEBI:47942"/>
    </cofactor>
</comment>
<evidence type="ECO:0000313" key="8">
    <source>
        <dbReference type="Proteomes" id="UP000199623"/>
    </source>
</evidence>
<dbReference type="InterPro" id="IPR023213">
    <property type="entry name" value="CAT-like_dom_sf"/>
</dbReference>
<dbReference type="EMBL" id="FNCC01000024">
    <property type="protein sequence ID" value="SDH48938.1"/>
    <property type="molecule type" value="Genomic_DNA"/>
</dbReference>
<evidence type="ECO:0000256" key="3">
    <source>
        <dbReference type="ARBA" id="ARBA00022553"/>
    </source>
</evidence>
<dbReference type="SUPFAM" id="SSF52777">
    <property type="entry name" value="CoA-dependent acyltransferases"/>
    <property type="match status" value="2"/>
</dbReference>
<dbReference type="STRING" id="200378.SAMN05216553_12444"/>
<dbReference type="Gene3D" id="3.30.559.30">
    <property type="entry name" value="Nonribosomal peptide synthetase, condensation domain"/>
    <property type="match status" value="1"/>
</dbReference>
<evidence type="ECO:0000256" key="1">
    <source>
        <dbReference type="ARBA" id="ARBA00001957"/>
    </source>
</evidence>
<dbReference type="InterPro" id="IPR036736">
    <property type="entry name" value="ACP-like_sf"/>
</dbReference>
<accession>A0A1G8CU20</accession>
<feature type="domain" description="Carrier" evidence="6">
    <location>
        <begin position="422"/>
        <end position="496"/>
    </location>
</feature>
<dbReference type="GO" id="GO:0043041">
    <property type="term" value="P:amino acid activation for nonribosomal peptide biosynthetic process"/>
    <property type="evidence" value="ECO:0007669"/>
    <property type="project" value="TreeGrafter"/>
</dbReference>
<dbReference type="Gene3D" id="3.30.559.10">
    <property type="entry name" value="Chloramphenicol acetyltransferase-like domain"/>
    <property type="match status" value="1"/>
</dbReference>
<dbReference type="GO" id="GO:0005737">
    <property type="term" value="C:cytoplasm"/>
    <property type="evidence" value="ECO:0007669"/>
    <property type="project" value="TreeGrafter"/>
</dbReference>
<feature type="region of interest" description="Disordered" evidence="5">
    <location>
        <begin position="74"/>
        <end position="94"/>
    </location>
</feature>
<proteinExistence type="predicted"/>
<sequence>MSTTDTTAAGTRQWREPPEAVAQMLLAAQLAPVSSYTIDVRAELVGVSADAVRRAAAELVVRYPELGAEVDTTDDGGFRWRPGPATPWLPTSATTGDGPADRVFDQLAATADEAPGTPLFQLVLSGGPPTRVLVRAHHAIADGPGLAALVTELAELATADAAVPQRRTSAFAAPPHPAPAAAAREDWEGQLALLEATGPAVDRAGDDDRPAVTARATLDREVLGELARAARATPTAVLLAATRVAVARRFGWSLQRLTVPLAAEGDRLLAIRPLPVPHPLPVSGSVRSAIDSSADALFDALDRGAPPADLVGRLSSSVVPGVPDCLLTVNTAAGVAPEHPAVRVHPGPHRGAPGLLAVELTGDDLRLSGHPAHFTADDLAGFAEELAAVLAAPDAPAIPDGRSLTPVPATSATPGARRAATEATSDDLERCLAVWRGAFGDQVGPDDDLFALGANSFTCARVAARLRAATARPVTIRVLYRHPTARALAAWVATTPPQDR</sequence>
<dbReference type="GO" id="GO:0044550">
    <property type="term" value="P:secondary metabolite biosynthetic process"/>
    <property type="evidence" value="ECO:0007669"/>
    <property type="project" value="TreeGrafter"/>
</dbReference>
<dbReference type="SUPFAM" id="SSF47336">
    <property type="entry name" value="ACP-like"/>
    <property type="match status" value="1"/>
</dbReference>
<dbReference type="GO" id="GO:0031177">
    <property type="term" value="F:phosphopantetheine binding"/>
    <property type="evidence" value="ECO:0007669"/>
    <property type="project" value="InterPro"/>
</dbReference>
<dbReference type="InterPro" id="IPR009081">
    <property type="entry name" value="PP-bd_ACP"/>
</dbReference>
<evidence type="ECO:0000256" key="5">
    <source>
        <dbReference type="SAM" id="MobiDB-lite"/>
    </source>
</evidence>
<dbReference type="PANTHER" id="PTHR45527">
    <property type="entry name" value="NONRIBOSOMAL PEPTIDE SYNTHETASE"/>
    <property type="match status" value="1"/>
</dbReference>
<dbReference type="Proteomes" id="UP000199623">
    <property type="component" value="Unassembled WGS sequence"/>
</dbReference>
<dbReference type="SMART" id="SM00823">
    <property type="entry name" value="PKS_PP"/>
    <property type="match status" value="1"/>
</dbReference>
<evidence type="ECO:0000256" key="2">
    <source>
        <dbReference type="ARBA" id="ARBA00022450"/>
    </source>
</evidence>
<keyword evidence="3" id="KW-0597">Phosphoprotein</keyword>
<dbReference type="PROSITE" id="PS50075">
    <property type="entry name" value="CARRIER"/>
    <property type="match status" value="1"/>
</dbReference>
<name>A0A1G8CU20_9PSEU</name>
<dbReference type="AlphaFoldDB" id="A0A1G8CU20"/>
<dbReference type="InterPro" id="IPR020806">
    <property type="entry name" value="PKS_PP-bd"/>
</dbReference>
<keyword evidence="8" id="KW-1185">Reference proteome</keyword>